<feature type="binding site" evidence="2">
    <location>
        <begin position="7"/>
        <end position="20"/>
    </location>
    <ligand>
        <name>ATP</name>
        <dbReference type="ChEBI" id="CHEBI:30616"/>
    </ligand>
</feature>
<gene>
    <name evidence="2" type="primary">tmcAL</name>
    <name evidence="3" type="ORF">CLOTH_02060</name>
</gene>
<comment type="catalytic activity">
    <reaction evidence="2">
        <text>cytidine(34) in elongator tRNA(Met) + acetate + ATP = N(4)-acetylcytidine(34) in elongator tRNA(Met) + AMP + diphosphate</text>
        <dbReference type="Rhea" id="RHEA:58144"/>
        <dbReference type="Rhea" id="RHEA-COMP:10693"/>
        <dbReference type="Rhea" id="RHEA-COMP:10694"/>
        <dbReference type="ChEBI" id="CHEBI:30089"/>
        <dbReference type="ChEBI" id="CHEBI:30616"/>
        <dbReference type="ChEBI" id="CHEBI:33019"/>
        <dbReference type="ChEBI" id="CHEBI:74900"/>
        <dbReference type="ChEBI" id="CHEBI:82748"/>
        <dbReference type="ChEBI" id="CHEBI:456215"/>
    </reaction>
</comment>
<dbReference type="AlphaFoldDB" id="A0A1V4IAL3"/>
<dbReference type="EMBL" id="MZGW01000001">
    <property type="protein sequence ID" value="OPJ56924.1"/>
    <property type="molecule type" value="Genomic_DNA"/>
</dbReference>
<feature type="binding site" evidence="2">
    <location>
        <begin position="197"/>
        <end position="198"/>
    </location>
    <ligand>
        <name>ATP</name>
        <dbReference type="ChEBI" id="CHEBI:30616"/>
    </ligand>
</feature>
<reference evidence="3 4" key="1">
    <citation type="submission" date="2017-03" db="EMBL/GenBank/DDBJ databases">
        <title>Genome sequence of Clostridium thermoalcaliphilum DSM 7309.</title>
        <authorList>
            <person name="Poehlein A."/>
            <person name="Daniel R."/>
        </authorList>
    </citation>
    <scope>NUCLEOTIDE SEQUENCE [LARGE SCALE GENOMIC DNA]</scope>
    <source>
        <strain evidence="3 4">DSM 7309</strain>
    </source>
</reference>
<dbReference type="InterPro" id="IPR008513">
    <property type="entry name" value="tRNA(Met)_cyd_acetate_ligase"/>
</dbReference>
<feature type="binding site" evidence="2">
    <location>
        <position position="102"/>
    </location>
    <ligand>
        <name>ATP</name>
        <dbReference type="ChEBI" id="CHEBI:30616"/>
    </ligand>
</feature>
<dbReference type="RefSeq" id="WP_079410325.1">
    <property type="nucleotide sequence ID" value="NZ_MZGW01000001.1"/>
</dbReference>
<dbReference type="PANTHER" id="PTHR37825:SF1">
    <property type="entry name" value="TRNA(MET) CYTIDINE ACETATE LIGASE"/>
    <property type="match status" value="1"/>
</dbReference>
<name>A0A1V4IAL3_9FIRM</name>
<keyword evidence="2" id="KW-0067">ATP-binding</keyword>
<keyword evidence="2" id="KW-0694">RNA-binding</keyword>
<keyword evidence="2" id="KW-0436">Ligase</keyword>
<comment type="caution">
    <text evidence="3">The sequence shown here is derived from an EMBL/GenBank/DDBJ whole genome shotgun (WGS) entry which is preliminary data.</text>
</comment>
<dbReference type="GO" id="GO:0006400">
    <property type="term" value="P:tRNA modification"/>
    <property type="evidence" value="ECO:0007669"/>
    <property type="project" value="UniProtKB-UniRule"/>
</dbReference>
<sequence length="420" mass="47656">MKVLGVIVEYNPFHNGHLHHLLESKKATNSTHTIAVMSGHFLQRGEPALFDKWSRAKMAVNSGVDLVIELPTIFSSQSAEFFAHGSICALESTNVVDSVCFGSEIGNIDILYKISEILINEPPEFKSELKSHIANGDLFPVARSRALFSYINNNKLISISEGELLHILNSPNNILGIEYIKSILSLKSNIKPYTIQRIKAHYNSKEIESEICSATAIRESLRKSIDLNTLSKVVPSGTYDCVCKRLDDGFFPVFDDLFYEIITSTIIREGSSINSYFEVNEGLENKILDLVLRSNSFYDLLTSIKSKRYTMTKIKRILMNILLGITKEDVFSLKNQNSIPYVRILAFNDKGREIIKEMKKKSESVLINKLSNANLNNPNISKFLKYDIRSTDLYNVIYYKNNKNILKGSMDYYISPIYVK</sequence>
<keyword evidence="2" id="KW-0547">Nucleotide-binding</keyword>
<dbReference type="GO" id="GO:0005737">
    <property type="term" value="C:cytoplasm"/>
    <property type="evidence" value="ECO:0007669"/>
    <property type="project" value="UniProtKB-SubCell"/>
</dbReference>
<evidence type="ECO:0000256" key="2">
    <source>
        <dbReference type="HAMAP-Rule" id="MF_01539"/>
    </source>
</evidence>
<dbReference type="Proteomes" id="UP000190140">
    <property type="component" value="Unassembled WGS sequence"/>
</dbReference>
<dbReference type="GO" id="GO:0016879">
    <property type="term" value="F:ligase activity, forming carbon-nitrogen bonds"/>
    <property type="evidence" value="ECO:0007669"/>
    <property type="project" value="UniProtKB-UniRule"/>
</dbReference>
<dbReference type="Pfam" id="PF05636">
    <property type="entry name" value="HIGH_NTase1"/>
    <property type="match status" value="1"/>
</dbReference>
<dbReference type="InterPro" id="IPR014729">
    <property type="entry name" value="Rossmann-like_a/b/a_fold"/>
</dbReference>
<comment type="subcellular location">
    <subcellularLocation>
        <location evidence="2">Cytoplasm</location>
    </subcellularLocation>
</comment>
<dbReference type="GO" id="GO:0005524">
    <property type="term" value="F:ATP binding"/>
    <property type="evidence" value="ECO:0007669"/>
    <property type="project" value="UniProtKB-KW"/>
</dbReference>
<dbReference type="SUPFAM" id="SSF52374">
    <property type="entry name" value="Nucleotidylyl transferase"/>
    <property type="match status" value="1"/>
</dbReference>
<organism evidence="3 4">
    <name type="scientific">Alkalithermobacter paradoxus</name>
    <dbReference type="NCBI Taxonomy" id="29349"/>
    <lineage>
        <taxon>Bacteria</taxon>
        <taxon>Bacillati</taxon>
        <taxon>Bacillota</taxon>
        <taxon>Clostridia</taxon>
        <taxon>Peptostreptococcales</taxon>
        <taxon>Tepidibacteraceae</taxon>
        <taxon>Alkalithermobacter</taxon>
    </lineage>
</organism>
<dbReference type="EC" id="6.3.4.-" evidence="2"/>
<proteinExistence type="inferred from homology"/>
<evidence type="ECO:0000256" key="1">
    <source>
        <dbReference type="ARBA" id="ARBA00022694"/>
    </source>
</evidence>
<evidence type="ECO:0000313" key="4">
    <source>
        <dbReference type="Proteomes" id="UP000190140"/>
    </source>
</evidence>
<comment type="function">
    <text evidence="2">Catalyzes the formation of N(4)-acetylcytidine (ac(4)C) at the wobble position of elongator tRNA(Met), using acetate and ATP as substrates. First activates an acetate ion to form acetyladenylate (Ac-AMP) and then transfers the acetyl group to tRNA to form ac(4)C34.</text>
</comment>
<accession>A0A1V4IAL3</accession>
<dbReference type="NCBIfam" id="NF010191">
    <property type="entry name" value="PRK13670.1"/>
    <property type="match status" value="1"/>
</dbReference>
<protein>
    <recommendedName>
        <fullName evidence="2">tRNA(Met) cytidine acetate ligase</fullName>
        <ecNumber evidence="2">6.3.4.-</ecNumber>
    </recommendedName>
</protein>
<evidence type="ECO:0000313" key="3">
    <source>
        <dbReference type="EMBL" id="OPJ56924.1"/>
    </source>
</evidence>
<keyword evidence="2" id="KW-0963">Cytoplasm</keyword>
<dbReference type="OrthoDB" id="9769796at2"/>
<dbReference type="PANTHER" id="PTHR37825">
    <property type="entry name" value="TRNA(MET) CYTIDINE ACETATE LIGASE"/>
    <property type="match status" value="1"/>
</dbReference>
<dbReference type="HAMAP" id="MF_01539">
    <property type="entry name" value="TmcAL"/>
    <property type="match status" value="1"/>
</dbReference>
<dbReference type="Gene3D" id="3.40.50.620">
    <property type="entry name" value="HUPs"/>
    <property type="match status" value="1"/>
</dbReference>
<keyword evidence="4" id="KW-1185">Reference proteome</keyword>
<feature type="binding site" evidence="2">
    <location>
        <position position="172"/>
    </location>
    <ligand>
        <name>ATP</name>
        <dbReference type="ChEBI" id="CHEBI:30616"/>
    </ligand>
</feature>
<dbReference type="GO" id="GO:0000049">
    <property type="term" value="F:tRNA binding"/>
    <property type="evidence" value="ECO:0007669"/>
    <property type="project" value="UniProtKB-KW"/>
</dbReference>
<keyword evidence="2" id="KW-0820">tRNA-binding</keyword>
<keyword evidence="1 2" id="KW-0819">tRNA processing</keyword>
<dbReference type="STRING" id="29349.CLOTH_02060"/>
<comment type="similarity">
    <text evidence="2">Belongs to the TmcAL family.</text>
</comment>